<keyword evidence="2" id="KW-1185">Reference proteome</keyword>
<dbReference type="Proteomes" id="UP001333110">
    <property type="component" value="Unassembled WGS sequence"/>
</dbReference>
<organism evidence="1 2">
    <name type="scientific">Mycteria americana</name>
    <name type="common">Wood stork</name>
    <dbReference type="NCBI Taxonomy" id="33587"/>
    <lineage>
        <taxon>Eukaryota</taxon>
        <taxon>Metazoa</taxon>
        <taxon>Chordata</taxon>
        <taxon>Craniata</taxon>
        <taxon>Vertebrata</taxon>
        <taxon>Euteleostomi</taxon>
        <taxon>Archelosauria</taxon>
        <taxon>Archosauria</taxon>
        <taxon>Dinosauria</taxon>
        <taxon>Saurischia</taxon>
        <taxon>Theropoda</taxon>
        <taxon>Coelurosauria</taxon>
        <taxon>Aves</taxon>
        <taxon>Neognathae</taxon>
        <taxon>Neoaves</taxon>
        <taxon>Aequornithes</taxon>
        <taxon>Ciconiiformes</taxon>
        <taxon>Ciconiidae</taxon>
        <taxon>Mycteria</taxon>
    </lineage>
</organism>
<reference evidence="1 2" key="1">
    <citation type="journal article" date="2023" name="J. Hered.">
        <title>Chromosome-level genome of the wood stork (Mycteria americana) provides insight into avian chromosome evolution.</title>
        <authorList>
            <person name="Flamio R. Jr."/>
            <person name="Ramstad K.M."/>
        </authorList>
    </citation>
    <scope>NUCLEOTIDE SEQUENCE [LARGE SCALE GENOMIC DNA]</scope>
    <source>
        <strain evidence="1">JAX WOST 10</strain>
    </source>
</reference>
<evidence type="ECO:0000313" key="1">
    <source>
        <dbReference type="EMBL" id="KAK4807413.1"/>
    </source>
</evidence>
<comment type="caution">
    <text evidence="1">The sequence shown here is derived from an EMBL/GenBank/DDBJ whole genome shotgun (WGS) entry which is preliminary data.</text>
</comment>
<gene>
    <name evidence="1" type="ORF">QYF61_001176</name>
</gene>
<proteinExistence type="predicted"/>
<evidence type="ECO:0000313" key="2">
    <source>
        <dbReference type="Proteomes" id="UP001333110"/>
    </source>
</evidence>
<dbReference type="AlphaFoldDB" id="A0AAN7NBS4"/>
<name>A0AAN7NBS4_MYCAM</name>
<accession>A0AAN7NBS4</accession>
<sequence length="327" mass="36514">MLSIFTCTTGSWTSRYEEAFAGQRKQIKYMETHSGRLGFAESAAVSITKQGKRPSASLRPDPVVIGNYSIINDCREDVGKDMKLDVGPCPTGNGARLIQGTINRTRGNGLQLRQGRFRLDIRKFSFTERVVQHWKRLPRAVVESPSLEVFKGRLAEVLRDMTQAEQVHSFGNAQKQGENFRREKATCSVTSRCEPEQTLQPVESTAASRNQLERVIPSGDGSRCSMLNAKLFLNERDICPAARLQGTVGSRAQLLTAMSIHIKAVPKVYPTNGWQPSPNFHARLQIFQFLKVSNHVHRHSSDGALLQLPPDATACLQDLDHSQIRDM</sequence>
<dbReference type="EMBL" id="JAUNZN010000030">
    <property type="protein sequence ID" value="KAK4807413.1"/>
    <property type="molecule type" value="Genomic_DNA"/>
</dbReference>
<protein>
    <submittedName>
        <fullName evidence="1">Uncharacterized protein</fullName>
    </submittedName>
</protein>